<feature type="domain" description="Beta-mannosidase-like galactose-binding" evidence="8">
    <location>
        <begin position="291"/>
        <end position="454"/>
    </location>
</feature>
<dbReference type="PANTHER" id="PTHR43536">
    <property type="entry name" value="MANNOSYLGLYCOPROTEIN ENDO-BETA-MANNOSIDASE"/>
    <property type="match status" value="1"/>
</dbReference>
<evidence type="ECO:0000256" key="3">
    <source>
        <dbReference type="ARBA" id="ARBA00023295"/>
    </source>
</evidence>
<dbReference type="SUPFAM" id="SSF49785">
    <property type="entry name" value="Galactose-binding domain-like"/>
    <property type="match status" value="1"/>
</dbReference>
<dbReference type="InterPro" id="IPR006103">
    <property type="entry name" value="Glyco_hydro_2_cat"/>
</dbReference>
<dbReference type="InterPro" id="IPR036156">
    <property type="entry name" value="Beta-gal/glucu_dom_sf"/>
</dbReference>
<dbReference type="SUPFAM" id="SSF49303">
    <property type="entry name" value="beta-Galactosidase/glucuronidase domain"/>
    <property type="match status" value="3"/>
</dbReference>
<evidence type="ECO:0000256" key="1">
    <source>
        <dbReference type="ARBA" id="ARBA00007401"/>
    </source>
</evidence>
<reference evidence="10" key="1">
    <citation type="journal article" date="2019" name="Int. J. Syst. Evol. Microbiol.">
        <title>The Global Catalogue of Microorganisms (GCM) 10K type strain sequencing project: providing services to taxonomists for standard genome sequencing and annotation.</title>
        <authorList>
            <consortium name="The Broad Institute Genomics Platform"/>
            <consortium name="The Broad Institute Genome Sequencing Center for Infectious Disease"/>
            <person name="Wu L."/>
            <person name="Ma J."/>
        </authorList>
    </citation>
    <scope>NUCLEOTIDE SEQUENCE [LARGE SCALE GENOMIC DNA]</scope>
    <source>
        <strain evidence="10">KACC 12822</strain>
    </source>
</reference>
<dbReference type="SUPFAM" id="SSF51445">
    <property type="entry name" value="(Trans)glycosidases"/>
    <property type="match status" value="1"/>
</dbReference>
<evidence type="ECO:0000313" key="10">
    <source>
        <dbReference type="Proteomes" id="UP001596018"/>
    </source>
</evidence>
<evidence type="ECO:0000259" key="8">
    <source>
        <dbReference type="Pfam" id="PF22666"/>
    </source>
</evidence>
<dbReference type="SUPFAM" id="SSF49899">
    <property type="entry name" value="Concanavalin A-like lectins/glucanases"/>
    <property type="match status" value="1"/>
</dbReference>
<dbReference type="Gene3D" id="2.60.120.200">
    <property type="match status" value="1"/>
</dbReference>
<dbReference type="Pfam" id="PF22666">
    <property type="entry name" value="Glyco_hydro_2_N2"/>
    <property type="match status" value="1"/>
</dbReference>
<accession>A0ABW0JZU3</accession>
<keyword evidence="4" id="KW-0732">Signal</keyword>
<dbReference type="Pfam" id="PF02836">
    <property type="entry name" value="Glyco_hydro_2_C"/>
    <property type="match status" value="1"/>
</dbReference>
<dbReference type="Proteomes" id="UP001596018">
    <property type="component" value="Unassembled WGS sequence"/>
</dbReference>
<keyword evidence="2" id="KW-0378">Hydrolase</keyword>
<dbReference type="InterPro" id="IPR041351">
    <property type="entry name" value="Ig_GlcNase"/>
</dbReference>
<organism evidence="9 10">
    <name type="scientific">Rhodanobacter ginsenosidimutans</name>
    <dbReference type="NCBI Taxonomy" id="490571"/>
    <lineage>
        <taxon>Bacteria</taxon>
        <taxon>Pseudomonadati</taxon>
        <taxon>Pseudomonadota</taxon>
        <taxon>Gammaproteobacteria</taxon>
        <taxon>Lysobacterales</taxon>
        <taxon>Rhodanobacteraceae</taxon>
        <taxon>Rhodanobacter</taxon>
    </lineage>
</organism>
<dbReference type="InterPro" id="IPR013320">
    <property type="entry name" value="ConA-like_dom_sf"/>
</dbReference>
<protein>
    <submittedName>
        <fullName evidence="9">LamG-like jellyroll fold domain-containing protein</fullName>
    </submittedName>
</protein>
<dbReference type="InterPro" id="IPR013783">
    <property type="entry name" value="Ig-like_fold"/>
</dbReference>
<dbReference type="Pfam" id="PF13385">
    <property type="entry name" value="Laminin_G_3"/>
    <property type="match status" value="1"/>
</dbReference>
<comment type="caution">
    <text evidence="9">The sequence shown here is derived from an EMBL/GenBank/DDBJ whole genome shotgun (WGS) entry which is preliminary data.</text>
</comment>
<dbReference type="Gene3D" id="3.20.20.80">
    <property type="entry name" value="Glycosidases"/>
    <property type="match status" value="1"/>
</dbReference>
<dbReference type="PANTHER" id="PTHR43536:SF1">
    <property type="entry name" value="MANNOSYLGLYCOPROTEIN ENDO-BETA-MANNOSIDASE"/>
    <property type="match status" value="1"/>
</dbReference>
<dbReference type="EMBL" id="JBHSMM010000006">
    <property type="protein sequence ID" value="MFC5441504.1"/>
    <property type="molecule type" value="Genomic_DNA"/>
</dbReference>
<dbReference type="InterPro" id="IPR043534">
    <property type="entry name" value="EBDG/EBM"/>
</dbReference>
<dbReference type="RefSeq" id="WP_377342099.1">
    <property type="nucleotide sequence ID" value="NZ_JALBWS010000009.1"/>
</dbReference>
<evidence type="ECO:0000259" key="6">
    <source>
        <dbReference type="Pfam" id="PF02836"/>
    </source>
</evidence>
<gene>
    <name evidence="9" type="ORF">ACFPK0_15935</name>
</gene>
<dbReference type="Gene3D" id="2.60.40.10">
    <property type="entry name" value="Immunoglobulins"/>
    <property type="match status" value="3"/>
</dbReference>
<feature type="domain" description="Exo-beta-D-glucosaminidase Ig-fold" evidence="7">
    <location>
        <begin position="1042"/>
        <end position="1145"/>
    </location>
</feature>
<dbReference type="Pfam" id="PF00703">
    <property type="entry name" value="Glyco_hydro_2"/>
    <property type="match status" value="1"/>
</dbReference>
<dbReference type="Gene3D" id="2.60.120.260">
    <property type="entry name" value="Galactose-binding domain-like"/>
    <property type="match status" value="1"/>
</dbReference>
<feature type="domain" description="Glycoside hydrolase family 2 immunoglobulin-like beta-sandwich" evidence="5">
    <location>
        <begin position="464"/>
        <end position="577"/>
    </location>
</feature>
<evidence type="ECO:0000259" key="5">
    <source>
        <dbReference type="Pfam" id="PF00703"/>
    </source>
</evidence>
<dbReference type="InterPro" id="IPR006102">
    <property type="entry name" value="Ig-like_GH2"/>
</dbReference>
<evidence type="ECO:0000256" key="4">
    <source>
        <dbReference type="SAM" id="SignalP"/>
    </source>
</evidence>
<feature type="signal peptide" evidence="4">
    <location>
        <begin position="1"/>
        <end position="31"/>
    </location>
</feature>
<dbReference type="InterPro" id="IPR008979">
    <property type="entry name" value="Galactose-bd-like_sf"/>
</dbReference>
<dbReference type="Pfam" id="PF18368">
    <property type="entry name" value="Ig_GlcNase"/>
    <property type="match status" value="1"/>
</dbReference>
<keyword evidence="3" id="KW-0326">Glycosidase</keyword>
<evidence type="ECO:0000259" key="7">
    <source>
        <dbReference type="Pfam" id="PF18368"/>
    </source>
</evidence>
<keyword evidence="10" id="KW-1185">Reference proteome</keyword>
<proteinExistence type="inferred from homology"/>
<sequence>MLSRKSGNVRRRMARAIIVAVLSLAALPLAAATYGPWNAEVLQGGIGLDAPMPKQASVLGAGADWSAYAWVYPGHASPAKQLLAGFGDPAGAARYFLIDQGRLGFWWGSQSTVSSRATLSAGHWHFIAAVSHGDGFSLYLDGKRVASAAAPQVAVAAKMAIAPVAPWPGADHFGGKVAGFTVQDGALDSRQLATMAKRPPDPQLTRYADASPHWPVQVRQMAGQVEPQPPATLPVSRAPFSAPSEKALGDRMALRPDGAQQWELGRWQLASATELDGAKGAAISLPGYATGKPWVKATVPGTVLTTLIDRGVYPDPAYGLNNMAIPESLHQHDWWYRTTFALPAGLAGQPLRLTFDGINYAAEVWVNGQRAGQVVGAFIRGQFDVTDLLKPGQDNAIAVRVSPPPNPGVAHEQSISAGAGPNGGMEALDGPTFIANEGWDWIPAIRDRDTGLWQKVVLSAAGPVRIGDTHVVTRLPDADHHQAEIDVDVPLENAGATPVEGQLHIAFGDVAVDTTVTVPPGGTTVKLRPAGFPALQVQHPHLWWPNGYGEPYLYDMKVSFATDGKTSDQSQFQFGIRQISYELSLFDQQGSLRRVLVTPDMTSAPGERLVDVTHKGIRETPDAWAYSLLPAAEHSPAVTELTDKRLAPYLILRVNGVRIAVKGGSWGTDDFLKRISRERLEPYFKLQRDAHINVVRNWVGQSTEPVFYELADKYGLLVFNDFWQSTQDYNLEPQDDALFLRNAADTIKRYRNHPSVALWFGRNEGVPQPLLNQRLDKLIAELDGTRLYMPSSNRINLWNSGPYSYQPPAAYFTTLAKGFAVEVGTPSFPTLEAFESMMPKADQWPISDSWAYHDWHQSGNGDVGSFMAAMRTEFGEATSLADFERKAQLMNYVSYRAIFEGLNAGLWTQNSGRLLWMSHPAWPSTTWQIYSSDYDTQASYYGVKEASEPVHVQMNLPDHRIVVVNNTAAPLHGLTVSAHVFAPDGSTHRELATGTVTLDAPAVAVTPVTMATADIGRLSSGHGLVFVQLQLHDAGGKLVSRNFYWVAHEPADLQKLGDLPEVDLDVQTQRDAGGIRVAVHNPSPHAALSTKLTLVDAHGQRVLPAYYSGNYLNLAPGETREVTITGDDPPALDGAARVEVRGWNVHEQSVPLPARKPIVPAPHAPQASGP</sequence>
<dbReference type="InterPro" id="IPR017853">
    <property type="entry name" value="GH"/>
</dbReference>
<dbReference type="InterPro" id="IPR054593">
    <property type="entry name" value="Beta-mannosidase-like_N2"/>
</dbReference>
<comment type="similarity">
    <text evidence="1">Belongs to the glycosyl hydrolase 2 family.</text>
</comment>
<feature type="domain" description="Glycoside hydrolase family 2 catalytic" evidence="6">
    <location>
        <begin position="673"/>
        <end position="787"/>
    </location>
</feature>
<evidence type="ECO:0000313" key="9">
    <source>
        <dbReference type="EMBL" id="MFC5441504.1"/>
    </source>
</evidence>
<name>A0ABW0JZU3_9GAMM</name>
<evidence type="ECO:0000256" key="2">
    <source>
        <dbReference type="ARBA" id="ARBA00022801"/>
    </source>
</evidence>
<feature type="chain" id="PRO_5047068163" evidence="4">
    <location>
        <begin position="32"/>
        <end position="1170"/>
    </location>
</feature>